<dbReference type="RefSeq" id="WP_093991456.1">
    <property type="nucleotide sequence ID" value="NZ_FXZK01000001.1"/>
</dbReference>
<dbReference type="OrthoDB" id="1092674at2"/>
<keyword evidence="2" id="KW-1185">Reference proteome</keyword>
<dbReference type="AlphaFoldDB" id="A0A238LBX9"/>
<accession>A0A238LBX9</accession>
<organism evidence="1 2">
    <name type="scientific">Flavimaricola marinus</name>
    <dbReference type="NCBI Taxonomy" id="1819565"/>
    <lineage>
        <taxon>Bacteria</taxon>
        <taxon>Pseudomonadati</taxon>
        <taxon>Pseudomonadota</taxon>
        <taxon>Alphaproteobacteria</taxon>
        <taxon>Rhodobacterales</taxon>
        <taxon>Paracoccaceae</taxon>
        <taxon>Flavimaricola</taxon>
    </lineage>
</organism>
<dbReference type="EMBL" id="FXZK01000001">
    <property type="protein sequence ID" value="SMY07082.1"/>
    <property type="molecule type" value="Genomic_DNA"/>
</dbReference>
<name>A0A238LBX9_9RHOB</name>
<sequence>METNALPHYDDTVNTTGCCPKFNPKGWDGAELHFADKPFVRAETRSALHVPINMDKVFGRVQRNIEVVAAYDPDDYIVLSRDLTPWKAEHLFAVKAPVPSEEAVTLTGDYVTKVFEGPYRKAKDWFEELQRLAAEAGRETDEVYFFYTTCPKCAKAYGENYVVGVVRVA</sequence>
<dbReference type="InterPro" id="IPR046766">
    <property type="entry name" value="Bact_hydrolase"/>
</dbReference>
<gene>
    <name evidence="1" type="ORF">LOM8899_01214</name>
</gene>
<proteinExistence type="predicted"/>
<reference evidence="1 2" key="1">
    <citation type="submission" date="2017-05" db="EMBL/GenBank/DDBJ databases">
        <authorList>
            <person name="Song R."/>
            <person name="Chenine A.L."/>
            <person name="Ruprecht R.M."/>
        </authorList>
    </citation>
    <scope>NUCLEOTIDE SEQUENCE [LARGE SCALE GENOMIC DNA]</scope>
    <source>
        <strain evidence="1 2">CECT 8899</strain>
    </source>
</reference>
<dbReference type="Proteomes" id="UP000201613">
    <property type="component" value="Unassembled WGS sequence"/>
</dbReference>
<evidence type="ECO:0000313" key="2">
    <source>
        <dbReference type="Proteomes" id="UP000201613"/>
    </source>
</evidence>
<protein>
    <submittedName>
        <fullName evidence="1">Uncharacterized protein</fullName>
    </submittedName>
</protein>
<evidence type="ECO:0000313" key="1">
    <source>
        <dbReference type="EMBL" id="SMY07082.1"/>
    </source>
</evidence>
<dbReference type="Pfam" id="PF20603">
    <property type="entry name" value="Bact_hydrolase"/>
    <property type="match status" value="1"/>
</dbReference>